<reference evidence="1 2" key="1">
    <citation type="journal article" date="2013" name="Genome Announc.">
        <title>Genome Sequence of Thalassolituus oleivorans MIL-1 (DSM 14913T).</title>
        <authorList>
            <person name="Golyshin P.N."/>
            <person name="Werner J."/>
            <person name="Chernikova T.N."/>
            <person name="Tran H."/>
            <person name="Ferrer M."/>
            <person name="Yakimov M.M."/>
            <person name="Teeling H."/>
            <person name="Golyshina O.V."/>
        </authorList>
    </citation>
    <scope>NUCLEOTIDE SEQUENCE [LARGE SCALE GENOMIC DNA]</scope>
    <source>
        <strain evidence="1 2">MIL-1</strain>
    </source>
</reference>
<dbReference type="HOGENOM" id="CLU_048238_4_0_6"/>
<accession>M5DLW0</accession>
<evidence type="ECO:0000313" key="2">
    <source>
        <dbReference type="Proteomes" id="UP000011866"/>
    </source>
</evidence>
<dbReference type="InterPro" id="IPR010732">
    <property type="entry name" value="T6SS_TssG-like"/>
</dbReference>
<dbReference type="Pfam" id="PF06996">
    <property type="entry name" value="T6SS_TssG"/>
    <property type="match status" value="1"/>
</dbReference>
<dbReference type="NCBIfam" id="TIGR03347">
    <property type="entry name" value="VI_chp_1"/>
    <property type="match status" value="1"/>
</dbReference>
<keyword evidence="2" id="KW-1185">Reference proteome</keyword>
<evidence type="ECO:0000313" key="1">
    <source>
        <dbReference type="EMBL" id="CCU70820.1"/>
    </source>
</evidence>
<proteinExistence type="predicted"/>
<dbReference type="KEGG" id="tol:TOL_0378"/>
<name>M5DLW0_9GAMM</name>
<dbReference type="EMBL" id="HF680312">
    <property type="protein sequence ID" value="CCU70820.1"/>
    <property type="molecule type" value="Genomic_DNA"/>
</dbReference>
<dbReference type="RefSeq" id="WP_015485561.1">
    <property type="nucleotide sequence ID" value="NC_020888.1"/>
</dbReference>
<sequence length="379" mass="43104">MATSRRRKSLNLVEQLQSEPYRFDFFQATRLLERAANLHPEKDQIATESVGGVARPDQEAVHFRARTSLAFNGSDVTKVTQKRISNYDSEDNSVLQWQMEVAMMGLTGSQGVMPYYLSEIVLSELRKKSSALKDYLDLFNHRTISMFYEAWHKYQLVPNYERSKYDSTGKDDLFTDALLSIAGIGLSEQKFRSALPDEQMARFSGHFGRTICSAESLRSSICGMFNLDTSIKEFQGEWYDLPSDVHCRMPDSEHPLGTNTELGVNTVIGSRCYQAQNKFSVVIKPMNEQEFMQLAPGSRTLEELKSFIKMSVGGEQDFDIEIQLSDEHVPLKELMKSEDYEPLLGWNTYIDPDRLSGDSISIKLSQEIAVPNDDLPMAY</sequence>
<dbReference type="eggNOG" id="COG3520">
    <property type="taxonomic scope" value="Bacteria"/>
</dbReference>
<organism evidence="1 2">
    <name type="scientific">Thalassolituus oleivorans MIL-1</name>
    <dbReference type="NCBI Taxonomy" id="1298593"/>
    <lineage>
        <taxon>Bacteria</taxon>
        <taxon>Pseudomonadati</taxon>
        <taxon>Pseudomonadota</taxon>
        <taxon>Gammaproteobacteria</taxon>
        <taxon>Oceanospirillales</taxon>
        <taxon>Oceanospirillaceae</taxon>
        <taxon>Thalassolituus</taxon>
    </lineage>
</organism>
<dbReference type="GeneID" id="79175376"/>
<protein>
    <recommendedName>
        <fullName evidence="3">Type VI secretion system baseplate subunit TssG</fullName>
    </recommendedName>
</protein>
<dbReference type="PANTHER" id="PTHR35564:SF4">
    <property type="entry name" value="CYTOPLASMIC PROTEIN"/>
    <property type="match status" value="1"/>
</dbReference>
<gene>
    <name evidence="1" type="ORF">TOL_0378</name>
</gene>
<dbReference type="Proteomes" id="UP000011866">
    <property type="component" value="Chromosome"/>
</dbReference>
<dbReference type="AlphaFoldDB" id="M5DLW0"/>
<dbReference type="STRING" id="187493.CN03_02395"/>
<dbReference type="PANTHER" id="PTHR35564">
    <property type="match status" value="1"/>
</dbReference>
<evidence type="ECO:0008006" key="3">
    <source>
        <dbReference type="Google" id="ProtNLM"/>
    </source>
</evidence>